<name>A0A8T8E5U3_9EURY</name>
<evidence type="ECO:0000256" key="1">
    <source>
        <dbReference type="SAM" id="MobiDB-lite"/>
    </source>
</evidence>
<dbReference type="Proteomes" id="UP000637819">
    <property type="component" value="Chromosome"/>
</dbReference>
<evidence type="ECO:0008006" key="4">
    <source>
        <dbReference type="Google" id="ProtNLM"/>
    </source>
</evidence>
<feature type="compositionally biased region" description="Low complexity" evidence="1">
    <location>
        <begin position="368"/>
        <end position="380"/>
    </location>
</feature>
<protein>
    <recommendedName>
        <fullName evidence="4">CHAT domain-containing protein</fullName>
    </recommendedName>
</protein>
<dbReference type="AlphaFoldDB" id="A0A8T8E5U3"/>
<gene>
    <name evidence="2" type="ORF">JMJ58_07365</name>
</gene>
<evidence type="ECO:0000313" key="3">
    <source>
        <dbReference type="Proteomes" id="UP000637819"/>
    </source>
</evidence>
<dbReference type="GeneID" id="62874931"/>
<dbReference type="RefSeq" id="WP_204748890.1">
    <property type="nucleotide sequence ID" value="NZ_CP069188.1"/>
</dbReference>
<reference evidence="2 3" key="1">
    <citation type="submission" date="2021-01" db="EMBL/GenBank/DDBJ databases">
        <title>Genome Sequence and Methylation Pattern of Haloterrigena salifodinae BOL5-1, An Extremely Halophilic Archaeon from a Bolivian Salt Mine.</title>
        <authorList>
            <person name="DasSarma P."/>
            <person name="Anton B.P."/>
            <person name="DasSarma S.L."/>
            <person name="von Ehrenheim H.A.L."/>
            <person name="Martinez F.L."/>
            <person name="Guzman D."/>
            <person name="Roberts R.J."/>
            <person name="DasSarma S."/>
        </authorList>
    </citation>
    <scope>NUCLEOTIDE SEQUENCE [LARGE SCALE GENOMIC DNA]</scope>
    <source>
        <strain evidence="2 3">BOL5-1</strain>
    </source>
</reference>
<dbReference type="KEGG" id="hsal:JMJ58_07365"/>
<dbReference type="EMBL" id="CP069188">
    <property type="protein sequence ID" value="QRV16681.1"/>
    <property type="molecule type" value="Genomic_DNA"/>
</dbReference>
<keyword evidence="3" id="KW-1185">Reference proteome</keyword>
<evidence type="ECO:0000313" key="2">
    <source>
        <dbReference type="EMBL" id="QRV16681.1"/>
    </source>
</evidence>
<dbReference type="OrthoDB" id="269729at2157"/>
<proteinExistence type="predicted"/>
<organism evidence="2 3">
    <name type="scientific">Haloterrigena salifodinae</name>
    <dbReference type="NCBI Taxonomy" id="2675099"/>
    <lineage>
        <taxon>Archaea</taxon>
        <taxon>Methanobacteriati</taxon>
        <taxon>Methanobacteriota</taxon>
        <taxon>Stenosarchaea group</taxon>
        <taxon>Halobacteria</taxon>
        <taxon>Halobacteriales</taxon>
        <taxon>Natrialbaceae</taxon>
        <taxon>Haloterrigena</taxon>
    </lineage>
</organism>
<accession>A0A8T8E5U3</accession>
<sequence length="687" mass="76753">MKPKFEPLDDGLEIIDPIERHRYRLTTHEQVDPELVDPERIQFPVTTAVEVTTEMITLPTNESVYVRDEDGAMISEVRPNKQSSLPAGTYTLDLSGPLKVYARVESSVYIYSDSERTYITLDESTRTTIGARSYHRRPAGTITTTPDPTDVMEAVSTFGSALKSTTPERSYPTLRGHPPVVELGTELSIPDEFDRTDTGIQIEVPPDLGNIFVVTPLAYYLGAEVISGSEPRLTTERGFKFDLDGKGGLESTVGRLLEQLFFLDCVARTEGTTPLPLYERQRTEPKLEFSLENVYNMNLADRIKEYLSIDYSAIESFIPKWRETTELHGESSEVEFLPFLADSLSIVNIVEESTQQVESQMRAIEGFTRSSSTRNTDSSRGISEESISNSLPGTTTIKQYWDCLGTTSITGITPLSAFYNSIEQTPREDPIEIIVVCNDPEMREELKAVNDIYGNRAELPFDVSICYNTTIEQLRSVLLQKTDFLHFIGHIDEAGFQCTNGKLDMSDVSETNGKAFFLNACQSHDQGLQLVKAGSIGGIVTFSDVINDSAVKIGETIARLLNRGFPLHAALDIVRKDSLVGEQYCVVGDSKTTIAQSETAPPFVCLLENKGDKYSISIDTYTKKEFRKGSLFIPYLDGEDNYFLVSGRSGNYSLNREQLDNFLEMEMFPVVIDGNVVWSQDINVDRL</sequence>
<feature type="region of interest" description="Disordered" evidence="1">
    <location>
        <begin position="367"/>
        <end position="388"/>
    </location>
</feature>